<comment type="caution">
    <text evidence="4">The sequence shown here is derived from an EMBL/GenBank/DDBJ whole genome shotgun (WGS) entry which is preliminary data.</text>
</comment>
<dbReference type="SUPFAM" id="SSF53822">
    <property type="entry name" value="Periplasmic binding protein-like I"/>
    <property type="match status" value="1"/>
</dbReference>
<proteinExistence type="inferred from homology"/>
<dbReference type="InterPro" id="IPR050555">
    <property type="entry name" value="Bact_Solute-Bind_Prot2"/>
</dbReference>
<dbReference type="PANTHER" id="PTHR30036:SF7">
    <property type="entry name" value="ABC TRANSPORTER PERIPLASMIC-BINDING PROTEIN YPHF"/>
    <property type="match status" value="1"/>
</dbReference>
<dbReference type="EMBL" id="BAABKG010000001">
    <property type="protein sequence ID" value="GAA5143887.1"/>
    <property type="molecule type" value="Genomic_DNA"/>
</dbReference>
<evidence type="ECO:0000313" key="5">
    <source>
        <dbReference type="Proteomes" id="UP001500221"/>
    </source>
</evidence>
<comment type="similarity">
    <text evidence="2">Belongs to the bacterial solute-binding protein 2 family.</text>
</comment>
<evidence type="ECO:0000256" key="2">
    <source>
        <dbReference type="ARBA" id="ARBA00007639"/>
    </source>
</evidence>
<organism evidence="4 5">
    <name type="scientific">Nocardioides marinquilinus</name>
    <dbReference type="NCBI Taxonomy" id="1210400"/>
    <lineage>
        <taxon>Bacteria</taxon>
        <taxon>Bacillati</taxon>
        <taxon>Actinomycetota</taxon>
        <taxon>Actinomycetes</taxon>
        <taxon>Propionibacteriales</taxon>
        <taxon>Nocardioidaceae</taxon>
        <taxon>Nocardioides</taxon>
    </lineage>
</organism>
<evidence type="ECO:0000259" key="3">
    <source>
        <dbReference type="Pfam" id="PF13407"/>
    </source>
</evidence>
<feature type="domain" description="Periplasmic binding protein" evidence="3">
    <location>
        <begin position="135"/>
        <end position="353"/>
    </location>
</feature>
<dbReference type="Gene3D" id="3.40.50.2300">
    <property type="match status" value="2"/>
</dbReference>
<name>A0ABP9PBF2_9ACTN</name>
<comment type="subcellular location">
    <subcellularLocation>
        <location evidence="1">Cell envelope</location>
    </subcellularLocation>
</comment>
<dbReference type="InterPro" id="IPR025997">
    <property type="entry name" value="SBP_2_dom"/>
</dbReference>
<dbReference type="PANTHER" id="PTHR30036">
    <property type="entry name" value="D-XYLOSE-BINDING PERIPLASMIC PROTEIN"/>
    <property type="match status" value="1"/>
</dbReference>
<evidence type="ECO:0000256" key="1">
    <source>
        <dbReference type="ARBA" id="ARBA00004196"/>
    </source>
</evidence>
<dbReference type="Proteomes" id="UP001500221">
    <property type="component" value="Unassembled WGS sequence"/>
</dbReference>
<evidence type="ECO:0000313" key="4">
    <source>
        <dbReference type="EMBL" id="GAA5143887.1"/>
    </source>
</evidence>
<accession>A0ABP9PBF2</accession>
<dbReference type="PROSITE" id="PS51257">
    <property type="entry name" value="PROKAR_LIPOPROTEIN"/>
    <property type="match status" value="1"/>
</dbReference>
<dbReference type="RefSeq" id="WP_345455210.1">
    <property type="nucleotide sequence ID" value="NZ_BAABKG010000001.1"/>
</dbReference>
<keyword evidence="5" id="KW-1185">Reference proteome</keyword>
<dbReference type="InterPro" id="IPR028082">
    <property type="entry name" value="Peripla_BP_I"/>
</dbReference>
<sequence>MGKSSRRLGGTRAGRTTALAAGLSALVLGVAACGSSGVDGGDSGGSGGGDDAAAESVVDLDSVSDEDAQKMADLAFGTTDISLDSLDPTVQEALKRAAIELTPEQKDKAFECWQATTCEIGDGKTTLGIAEGFGGNLWRKVAKMEIILQAMTYPDIGKIIFTDANADLPTFLANVRSLSSQGAKAIVSYNDFGTAALPAFKAAQAQGAVISTYVGPTPDAPADSLSNQITGDVCAMGEEMEQVAVDDLGLTGDLAILNGTPGNPQGAAWNKCLEDSLPSGVEIGQKVDTDWTLAGAFDAGSALVSSGTDYGAIFYDYADPIPQVVEAYSKADKKIPAIITWTSNNGMARVWEEKLGTPDEFPLYHTSALTWESRASVTAVMKQLAGEEVEPVVIVPRPFVKAEKGYYLSDRPDDYPGPSALVPDDVMTRMLSDG</sequence>
<gene>
    <name evidence="4" type="ORF">GCM10023340_10340</name>
</gene>
<dbReference type="Pfam" id="PF13407">
    <property type="entry name" value="Peripla_BP_4"/>
    <property type="match status" value="1"/>
</dbReference>
<protein>
    <recommendedName>
        <fullName evidence="3">Periplasmic binding protein domain-containing protein</fullName>
    </recommendedName>
</protein>
<reference evidence="5" key="1">
    <citation type="journal article" date="2019" name="Int. J. Syst. Evol. Microbiol.">
        <title>The Global Catalogue of Microorganisms (GCM) 10K type strain sequencing project: providing services to taxonomists for standard genome sequencing and annotation.</title>
        <authorList>
            <consortium name="The Broad Institute Genomics Platform"/>
            <consortium name="The Broad Institute Genome Sequencing Center for Infectious Disease"/>
            <person name="Wu L."/>
            <person name="Ma J."/>
        </authorList>
    </citation>
    <scope>NUCLEOTIDE SEQUENCE [LARGE SCALE GENOMIC DNA]</scope>
    <source>
        <strain evidence="5">JCM 18459</strain>
    </source>
</reference>